<dbReference type="InterPro" id="IPR052155">
    <property type="entry name" value="Biofilm_reg_signaling"/>
</dbReference>
<dbReference type="EMBL" id="JABEMA010000214">
    <property type="protein sequence ID" value="NNH23885.1"/>
    <property type="molecule type" value="Genomic_DNA"/>
</dbReference>
<dbReference type="Gene3D" id="3.30.70.270">
    <property type="match status" value="1"/>
</dbReference>
<keyword evidence="1" id="KW-1133">Transmembrane helix</keyword>
<accession>A0A849BQU8</accession>
<dbReference type="RefSeq" id="WP_171203671.1">
    <property type="nucleotide sequence ID" value="NZ_BAAANP010000059.1"/>
</dbReference>
<sequence length="650" mass="67758">MLLDVLAVAVAVLGDGVFFAGLSSLTTRAAVVQVFLVLTVLVSVLLATSQEERGRAVASLAQARAALASSIDAALIGSGVLVVDGPAAGRRLHPNPALQRLLGVAETGEDGAAQPEVSWPAHLRPEDVATVRGVLEELAARTRDTWTGELAHVRADSSLVWAQVHLSALPSPVAPGLLAGAGDGVALPVPGAPHERVVVAQLLDVTARKDVEAQLVHLALHDELTGLPNRVLLRDHVGLALAAARRSGALVALVFLDLDDFTQVNDSLGHEAGDRVLRVTAQRLADAVRASDTVARIGGDEFVVCCPEVDSAQHAEEVAARLLDAVGRPVLLDGRLVAVGASAGLTVSGPDDDAGDLLRRSGTAMYAAERSGRGRTAAFDRSLEARADRLVTLTAELREALVLDQFVVHHQPVVDLVDGAVTGCEALVRWRHPTRGLLPPGDWLDVAEGSDVVVRRGEQVLRRATADLAEVARTERPLKLHVDVSGRQLAAAGLVDAVAAALEASGLPPHLVVVELTETHLLEVHGSLLADLSALHRLGVEVSVDDFGTGFSSFAQLVELPVVGVEVDRSFVAGATTDDRARAVVRGVLGLAEALGLGVVAEGVEDPAQAELLRGTGCRSAQGYLWSPPVDLATFRGLLHAPLGPPARTG</sequence>
<dbReference type="InterPro" id="IPR035919">
    <property type="entry name" value="EAL_sf"/>
</dbReference>
<name>A0A849BQU8_9ACTN</name>
<dbReference type="SMART" id="SM00052">
    <property type="entry name" value="EAL"/>
    <property type="match status" value="1"/>
</dbReference>
<dbReference type="InterPro" id="IPR029787">
    <property type="entry name" value="Nucleotide_cyclase"/>
</dbReference>
<dbReference type="SMART" id="SM00267">
    <property type="entry name" value="GGDEF"/>
    <property type="match status" value="1"/>
</dbReference>
<comment type="caution">
    <text evidence="4">The sequence shown here is derived from an EMBL/GenBank/DDBJ whole genome shotgun (WGS) entry which is preliminary data.</text>
</comment>
<evidence type="ECO:0000313" key="5">
    <source>
        <dbReference type="Proteomes" id="UP000555552"/>
    </source>
</evidence>
<proteinExistence type="predicted"/>
<keyword evidence="5" id="KW-1185">Reference proteome</keyword>
<gene>
    <name evidence="4" type="ORF">HLB09_12450</name>
</gene>
<dbReference type="Gene3D" id="3.20.20.450">
    <property type="entry name" value="EAL domain"/>
    <property type="match status" value="1"/>
</dbReference>
<dbReference type="PROSITE" id="PS50887">
    <property type="entry name" value="GGDEF"/>
    <property type="match status" value="1"/>
</dbReference>
<dbReference type="Pfam" id="PF00563">
    <property type="entry name" value="EAL"/>
    <property type="match status" value="1"/>
</dbReference>
<dbReference type="InterPro" id="IPR001633">
    <property type="entry name" value="EAL_dom"/>
</dbReference>
<dbReference type="Proteomes" id="UP000555552">
    <property type="component" value="Unassembled WGS sequence"/>
</dbReference>
<dbReference type="InterPro" id="IPR035965">
    <property type="entry name" value="PAS-like_dom_sf"/>
</dbReference>
<feature type="transmembrane region" description="Helical" evidence="1">
    <location>
        <begin position="30"/>
        <end position="48"/>
    </location>
</feature>
<feature type="domain" description="EAL" evidence="2">
    <location>
        <begin position="390"/>
        <end position="643"/>
    </location>
</feature>
<dbReference type="Gene3D" id="3.30.450.20">
    <property type="entry name" value="PAS domain"/>
    <property type="match status" value="1"/>
</dbReference>
<dbReference type="SUPFAM" id="SSF55785">
    <property type="entry name" value="PYP-like sensor domain (PAS domain)"/>
    <property type="match status" value="1"/>
</dbReference>
<dbReference type="InterPro" id="IPR000160">
    <property type="entry name" value="GGDEF_dom"/>
</dbReference>
<evidence type="ECO:0000256" key="1">
    <source>
        <dbReference type="SAM" id="Phobius"/>
    </source>
</evidence>
<dbReference type="CDD" id="cd01948">
    <property type="entry name" value="EAL"/>
    <property type="match status" value="1"/>
</dbReference>
<dbReference type="Pfam" id="PF00990">
    <property type="entry name" value="GGDEF"/>
    <property type="match status" value="1"/>
</dbReference>
<protein>
    <submittedName>
        <fullName evidence="4">EAL domain-containing protein</fullName>
    </submittedName>
</protein>
<dbReference type="CDD" id="cd01949">
    <property type="entry name" value="GGDEF"/>
    <property type="match status" value="1"/>
</dbReference>
<organism evidence="4 5">
    <name type="scientific">Pseudokineococcus marinus</name>
    <dbReference type="NCBI Taxonomy" id="351215"/>
    <lineage>
        <taxon>Bacteria</taxon>
        <taxon>Bacillati</taxon>
        <taxon>Actinomycetota</taxon>
        <taxon>Actinomycetes</taxon>
        <taxon>Kineosporiales</taxon>
        <taxon>Kineosporiaceae</taxon>
        <taxon>Pseudokineococcus</taxon>
    </lineage>
</organism>
<dbReference type="SUPFAM" id="SSF55073">
    <property type="entry name" value="Nucleotide cyclase"/>
    <property type="match status" value="1"/>
</dbReference>
<keyword evidence="1" id="KW-0472">Membrane</keyword>
<feature type="domain" description="GGDEF" evidence="3">
    <location>
        <begin position="249"/>
        <end position="381"/>
    </location>
</feature>
<dbReference type="SUPFAM" id="SSF141868">
    <property type="entry name" value="EAL domain-like"/>
    <property type="match status" value="1"/>
</dbReference>
<dbReference type="PROSITE" id="PS50883">
    <property type="entry name" value="EAL"/>
    <property type="match status" value="1"/>
</dbReference>
<evidence type="ECO:0000259" key="2">
    <source>
        <dbReference type="PROSITE" id="PS50883"/>
    </source>
</evidence>
<dbReference type="AlphaFoldDB" id="A0A849BQU8"/>
<keyword evidence="1" id="KW-0812">Transmembrane</keyword>
<dbReference type="PANTHER" id="PTHR44757:SF2">
    <property type="entry name" value="BIOFILM ARCHITECTURE MAINTENANCE PROTEIN MBAA"/>
    <property type="match status" value="1"/>
</dbReference>
<dbReference type="NCBIfam" id="TIGR00254">
    <property type="entry name" value="GGDEF"/>
    <property type="match status" value="1"/>
</dbReference>
<reference evidence="4 5" key="1">
    <citation type="submission" date="2020-05" db="EMBL/GenBank/DDBJ databases">
        <title>MicrobeNet Type strains.</title>
        <authorList>
            <person name="Nicholson A.C."/>
        </authorList>
    </citation>
    <scope>NUCLEOTIDE SEQUENCE [LARGE SCALE GENOMIC DNA]</scope>
    <source>
        <strain evidence="4 5">JCM 14547</strain>
    </source>
</reference>
<evidence type="ECO:0000259" key="3">
    <source>
        <dbReference type="PROSITE" id="PS50887"/>
    </source>
</evidence>
<dbReference type="InterPro" id="IPR043128">
    <property type="entry name" value="Rev_trsase/Diguanyl_cyclase"/>
</dbReference>
<evidence type="ECO:0000313" key="4">
    <source>
        <dbReference type="EMBL" id="NNH23885.1"/>
    </source>
</evidence>
<dbReference type="PANTHER" id="PTHR44757">
    <property type="entry name" value="DIGUANYLATE CYCLASE DGCP"/>
    <property type="match status" value="1"/>
</dbReference>